<evidence type="ECO:0000256" key="9">
    <source>
        <dbReference type="ARBA" id="ARBA00023002"/>
    </source>
</evidence>
<dbReference type="Gene3D" id="3.40.50.720">
    <property type="entry name" value="NAD(P)-binding Rossmann-like Domain"/>
    <property type="match status" value="1"/>
</dbReference>
<evidence type="ECO:0000256" key="17">
    <source>
        <dbReference type="ARBA" id="ARBA00023709"/>
    </source>
</evidence>
<feature type="domain" description="3-hydroxyacyl-CoA dehydrogenase C-terminal" evidence="19">
    <location>
        <begin position="495"/>
        <end position="588"/>
    </location>
</feature>
<comment type="similarity">
    <text evidence="6">In the N-terminal section; belongs to the enoyl-CoA hydratase/isomerase family.</text>
</comment>
<dbReference type="FunFam" id="1.10.1040.50:FF:000004">
    <property type="entry name" value="Peroxisomal fatty acid beta-oxidation multifunctional protein"/>
    <property type="match status" value="1"/>
</dbReference>
<evidence type="ECO:0000256" key="11">
    <source>
        <dbReference type="ARBA" id="ARBA00023098"/>
    </source>
</evidence>
<comment type="similarity">
    <text evidence="5">In the central section; belongs to the 3-hydroxyacyl-CoA dehydrogenase family.</text>
</comment>
<evidence type="ECO:0000256" key="13">
    <source>
        <dbReference type="ARBA" id="ARBA00023235"/>
    </source>
</evidence>
<dbReference type="GO" id="GO:0003857">
    <property type="term" value="F:(3S)-3-hydroxyacyl-CoA dehydrogenase (NAD+) activity"/>
    <property type="evidence" value="ECO:0007669"/>
    <property type="project" value="TreeGrafter"/>
</dbReference>
<dbReference type="AlphaFoldDB" id="A0AAD7PT71"/>
<dbReference type="Proteomes" id="UP001163823">
    <property type="component" value="Chromosome 6"/>
</dbReference>
<organism evidence="21 22">
    <name type="scientific">Quillaja saponaria</name>
    <name type="common">Soap bark tree</name>
    <dbReference type="NCBI Taxonomy" id="32244"/>
    <lineage>
        <taxon>Eukaryota</taxon>
        <taxon>Viridiplantae</taxon>
        <taxon>Streptophyta</taxon>
        <taxon>Embryophyta</taxon>
        <taxon>Tracheophyta</taxon>
        <taxon>Spermatophyta</taxon>
        <taxon>Magnoliopsida</taxon>
        <taxon>eudicotyledons</taxon>
        <taxon>Gunneridae</taxon>
        <taxon>Pentapetalae</taxon>
        <taxon>rosids</taxon>
        <taxon>fabids</taxon>
        <taxon>Fabales</taxon>
        <taxon>Quillajaceae</taxon>
        <taxon>Quillaja</taxon>
    </lineage>
</organism>
<comment type="pathway">
    <text evidence="4">Lipid metabolism; fatty acid beta-oxidation.</text>
</comment>
<name>A0AAD7PT71_QUISA</name>
<dbReference type="InterPro" id="IPR029045">
    <property type="entry name" value="ClpP/crotonase-like_dom_sf"/>
</dbReference>
<evidence type="ECO:0000256" key="6">
    <source>
        <dbReference type="ARBA" id="ARBA00008750"/>
    </source>
</evidence>
<dbReference type="Pfam" id="PF02737">
    <property type="entry name" value="3HCDH_N"/>
    <property type="match status" value="1"/>
</dbReference>
<dbReference type="SUPFAM" id="SSF51735">
    <property type="entry name" value="NAD(P)-binding Rossmann-fold domains"/>
    <property type="match status" value="1"/>
</dbReference>
<dbReference type="EMBL" id="JARAOO010000006">
    <property type="protein sequence ID" value="KAJ7965970.1"/>
    <property type="molecule type" value="Genomic_DNA"/>
</dbReference>
<feature type="domain" description="3-hydroxyacyl-CoA dehydrogenase NAD binding" evidence="20">
    <location>
        <begin position="314"/>
        <end position="492"/>
    </location>
</feature>
<evidence type="ECO:0000256" key="15">
    <source>
        <dbReference type="ARBA" id="ARBA00023268"/>
    </source>
</evidence>
<reference evidence="21" key="1">
    <citation type="journal article" date="2023" name="Science">
        <title>Elucidation of the pathway for biosynthesis of saponin adjuvants from the soapbark tree.</title>
        <authorList>
            <person name="Reed J."/>
            <person name="Orme A."/>
            <person name="El-Demerdash A."/>
            <person name="Owen C."/>
            <person name="Martin L.B.B."/>
            <person name="Misra R.C."/>
            <person name="Kikuchi S."/>
            <person name="Rejzek M."/>
            <person name="Martin A.C."/>
            <person name="Harkess A."/>
            <person name="Leebens-Mack J."/>
            <person name="Louveau T."/>
            <person name="Stephenson M.J."/>
            <person name="Osbourn A."/>
        </authorList>
    </citation>
    <scope>NUCLEOTIDE SEQUENCE</scope>
    <source>
        <strain evidence="21">S10</strain>
    </source>
</reference>
<dbReference type="GO" id="GO:0008692">
    <property type="term" value="F:3-hydroxybutyryl-CoA epimerase activity"/>
    <property type="evidence" value="ECO:0007669"/>
    <property type="project" value="UniProtKB-EC"/>
</dbReference>
<keyword evidence="9" id="KW-0560">Oxidoreductase</keyword>
<dbReference type="InterPro" id="IPR036291">
    <property type="entry name" value="NAD(P)-bd_dom_sf"/>
</dbReference>
<keyword evidence="22" id="KW-1185">Reference proteome</keyword>
<dbReference type="GO" id="GO:0006635">
    <property type="term" value="P:fatty acid beta-oxidation"/>
    <property type="evidence" value="ECO:0007669"/>
    <property type="project" value="TreeGrafter"/>
</dbReference>
<evidence type="ECO:0000256" key="10">
    <source>
        <dbReference type="ARBA" id="ARBA00023027"/>
    </source>
</evidence>
<evidence type="ECO:0000256" key="16">
    <source>
        <dbReference type="ARBA" id="ARBA00023701"/>
    </source>
</evidence>
<dbReference type="InterPro" id="IPR006180">
    <property type="entry name" value="3-OHacyl-CoA_DH_CS"/>
</dbReference>
<keyword evidence="11" id="KW-0443">Lipid metabolism</keyword>
<evidence type="ECO:0000259" key="20">
    <source>
        <dbReference type="Pfam" id="PF02737"/>
    </source>
</evidence>
<comment type="subunit">
    <text evidence="7">Monomer.</text>
</comment>
<comment type="catalytic activity">
    <reaction evidence="17">
        <text>a (3S)-3-hydroxyacyl-CoA = a (2E)-enoyl-CoA + H2O</text>
        <dbReference type="Rhea" id="RHEA:16105"/>
        <dbReference type="ChEBI" id="CHEBI:15377"/>
        <dbReference type="ChEBI" id="CHEBI:57318"/>
        <dbReference type="ChEBI" id="CHEBI:58856"/>
        <dbReference type="EC" id="4.2.1.17"/>
    </reaction>
</comment>
<gene>
    <name evidence="21" type="ORF">O6P43_015519</name>
</gene>
<dbReference type="Pfam" id="PF00378">
    <property type="entry name" value="ECH_1"/>
    <property type="match status" value="1"/>
</dbReference>
<protein>
    <submittedName>
        <fullName evidence="21">Peroxisomal fatty acid beta-oxidation multifunctional protein</fullName>
    </submittedName>
</protein>
<evidence type="ECO:0000256" key="7">
    <source>
        <dbReference type="ARBA" id="ARBA00011245"/>
    </source>
</evidence>
<dbReference type="KEGG" id="qsa:O6P43_015519"/>
<dbReference type="CDD" id="cd06558">
    <property type="entry name" value="crotonase-like"/>
    <property type="match status" value="1"/>
</dbReference>
<evidence type="ECO:0000256" key="3">
    <source>
        <dbReference type="ARBA" id="ARBA00004275"/>
    </source>
</evidence>
<dbReference type="Pfam" id="PF00725">
    <property type="entry name" value="3HCDH"/>
    <property type="match status" value="1"/>
</dbReference>
<evidence type="ECO:0000256" key="14">
    <source>
        <dbReference type="ARBA" id="ARBA00023239"/>
    </source>
</evidence>
<evidence type="ECO:0000256" key="8">
    <source>
        <dbReference type="ARBA" id="ARBA00022832"/>
    </source>
</evidence>
<dbReference type="Gene3D" id="3.90.226.10">
    <property type="entry name" value="2-enoyl-CoA Hydratase, Chain A, domain 1"/>
    <property type="match status" value="1"/>
</dbReference>
<dbReference type="SUPFAM" id="SSF48179">
    <property type="entry name" value="6-phosphogluconate dehydrogenase C-terminal domain-like"/>
    <property type="match status" value="2"/>
</dbReference>
<evidence type="ECO:0000313" key="21">
    <source>
        <dbReference type="EMBL" id="KAJ7965970.1"/>
    </source>
</evidence>
<dbReference type="InterPro" id="IPR008927">
    <property type="entry name" value="6-PGluconate_DH-like_C_sf"/>
</dbReference>
<comment type="catalytic activity">
    <reaction evidence="18">
        <text>a 4-saturated-(3S)-3-hydroxyacyl-CoA = a (3E)-enoyl-CoA + H2O</text>
        <dbReference type="Rhea" id="RHEA:20724"/>
        <dbReference type="ChEBI" id="CHEBI:15377"/>
        <dbReference type="ChEBI" id="CHEBI:58521"/>
        <dbReference type="ChEBI" id="CHEBI:137480"/>
        <dbReference type="EC" id="4.2.1.17"/>
    </reaction>
</comment>
<keyword evidence="8" id="KW-0276">Fatty acid metabolism</keyword>
<proteinExistence type="inferred from homology"/>
<comment type="subcellular location">
    <subcellularLocation>
        <location evidence="3">Peroxisome</location>
    </subcellularLocation>
</comment>
<dbReference type="PANTHER" id="PTHR23309">
    <property type="entry name" value="3-HYDROXYACYL-COA DEHYROGENASE"/>
    <property type="match status" value="1"/>
</dbReference>
<comment type="catalytic activity">
    <reaction evidence="2">
        <text>a (3E)-enoyl-CoA = a 4-saturated (2E)-enoyl-CoA</text>
        <dbReference type="Rhea" id="RHEA:45228"/>
        <dbReference type="ChEBI" id="CHEBI:58521"/>
        <dbReference type="ChEBI" id="CHEBI:85097"/>
        <dbReference type="EC" id="5.3.3.8"/>
    </reaction>
</comment>
<dbReference type="InterPro" id="IPR006176">
    <property type="entry name" value="3-OHacyl-CoA_DH_NAD-bd"/>
</dbReference>
<comment type="catalytic activity">
    <reaction evidence="1">
        <text>a (3Z)-enoyl-CoA = a 4-saturated (2E)-enoyl-CoA</text>
        <dbReference type="Rhea" id="RHEA:45900"/>
        <dbReference type="ChEBI" id="CHEBI:85097"/>
        <dbReference type="ChEBI" id="CHEBI:85489"/>
        <dbReference type="EC" id="5.3.3.8"/>
    </reaction>
</comment>
<dbReference type="InterPro" id="IPR001753">
    <property type="entry name" value="Enoyl-CoA_hydra/iso"/>
</dbReference>
<keyword evidence="14" id="KW-0456">Lyase</keyword>
<evidence type="ECO:0000256" key="18">
    <source>
        <dbReference type="ARBA" id="ARBA00023717"/>
    </source>
</evidence>
<keyword evidence="13" id="KW-0413">Isomerase</keyword>
<dbReference type="GO" id="GO:0070403">
    <property type="term" value="F:NAD+ binding"/>
    <property type="evidence" value="ECO:0007669"/>
    <property type="project" value="InterPro"/>
</dbReference>
<evidence type="ECO:0000313" key="22">
    <source>
        <dbReference type="Proteomes" id="UP001163823"/>
    </source>
</evidence>
<evidence type="ECO:0000256" key="4">
    <source>
        <dbReference type="ARBA" id="ARBA00005005"/>
    </source>
</evidence>
<dbReference type="GO" id="GO:0004300">
    <property type="term" value="F:enoyl-CoA hydratase activity"/>
    <property type="evidence" value="ECO:0007669"/>
    <property type="project" value="UniProtKB-EC"/>
</dbReference>
<keyword evidence="10" id="KW-0520">NAD</keyword>
<comment type="catalytic activity">
    <reaction evidence="16">
        <text>(3S)-3-hydroxybutanoyl-CoA = (3R)-3-hydroxybutanoyl-CoA</text>
        <dbReference type="Rhea" id="RHEA:21760"/>
        <dbReference type="ChEBI" id="CHEBI:57315"/>
        <dbReference type="ChEBI" id="CHEBI:57316"/>
        <dbReference type="EC" id="5.1.2.3"/>
    </reaction>
</comment>
<sequence length="729" mass="79039">MASNNKELVNMQVHENDGIAVITICNPPANAFSLAVIAELKDRYNEAMERDDVKAIVLTGAGGKFSGGLDINLMRTVQKSGDVSMIADVSRDLVANTIEDGKKPSVAAIQGYALGGGLELAMGCSARIATPGAQLALPELTLGVIPGLGGTQRLPRLVGVSKAVDMLLSSALILSEEGNNTGLVDAIVSPEELIEASRQWALDIAEGHKSRSNSLCKVDKLCSLDEVHELLSTPRQETRNIAPDMLHIGACLDAIEDGITFGGYHGILKEQELFRDLVLSRTAKALVHVYVSQRAMLKVPGVTDVGLIPRMINKVAVVGGGSAGSGIVTALIMANIHVVLQEISSECLLKTIANIEENLQELVRKGKFKQGRVQKVLSMLRGVYDYSEFKDVDMVIEAVFEEKSLKQSIFEEIEKNCPQDCILASATSSINLNVIGNRTSSQDRIVGVNFFSPAHVTPLLEIARTEKASSQAILDLMTVAKALKKVPIIVRDSTGFAVNRTFFPYTQAAYMLADLGIDIFRIDRVISTFGMPMGPFQLHDITGYGPAISFSKEMAAAFPERTYHSPLLDQMVRNGKKGKSNGKGFYIYEKGINPVPDPTVLPIIEESKNIANIKPREQIISLSDQEILEMVFFPVVNEACRVIEEGVVAQSSDLDIASVLGMKFPSHLGGIIFWADRVGSKYINTSLSKWAAIYGNFFKPSNYLEHRAVKGLSLSDPGCAGLTPEYITR</sequence>
<accession>A0AAD7PT71</accession>
<keyword evidence="15" id="KW-0511">Multifunctional enzyme</keyword>
<dbReference type="SUPFAM" id="SSF52096">
    <property type="entry name" value="ClpP/crotonase"/>
    <property type="match status" value="1"/>
</dbReference>
<evidence type="ECO:0000256" key="5">
    <source>
        <dbReference type="ARBA" id="ARBA00007005"/>
    </source>
</evidence>
<dbReference type="GO" id="GO:0005777">
    <property type="term" value="C:peroxisome"/>
    <property type="evidence" value="ECO:0007669"/>
    <property type="project" value="UniProtKB-SubCell"/>
</dbReference>
<evidence type="ECO:0000256" key="12">
    <source>
        <dbReference type="ARBA" id="ARBA00023140"/>
    </source>
</evidence>
<dbReference type="FunFam" id="3.40.50.720:FF:000009">
    <property type="entry name" value="Fatty oxidation complex, alpha subunit"/>
    <property type="match status" value="1"/>
</dbReference>
<dbReference type="GO" id="GO:0004165">
    <property type="term" value="F:delta(3)-delta(2)-enoyl-CoA isomerase activity"/>
    <property type="evidence" value="ECO:0007669"/>
    <property type="project" value="UniProtKB-EC"/>
</dbReference>
<comment type="caution">
    <text evidence="21">The sequence shown here is derived from an EMBL/GenBank/DDBJ whole genome shotgun (WGS) entry which is preliminary data.</text>
</comment>
<keyword evidence="12" id="KW-0576">Peroxisome</keyword>
<dbReference type="InterPro" id="IPR006108">
    <property type="entry name" value="3HC_DH_C"/>
</dbReference>
<dbReference type="PROSITE" id="PS00067">
    <property type="entry name" value="3HCDH"/>
    <property type="match status" value="1"/>
</dbReference>
<evidence type="ECO:0000256" key="1">
    <source>
        <dbReference type="ARBA" id="ARBA00000452"/>
    </source>
</evidence>
<evidence type="ECO:0000256" key="2">
    <source>
        <dbReference type="ARBA" id="ARBA00000765"/>
    </source>
</evidence>
<evidence type="ECO:0000259" key="19">
    <source>
        <dbReference type="Pfam" id="PF00725"/>
    </source>
</evidence>
<dbReference type="PANTHER" id="PTHR23309:SF49">
    <property type="entry name" value="PEROXISOMAL BIFUNCTIONAL ENZYME"/>
    <property type="match status" value="1"/>
</dbReference>
<dbReference type="Gene3D" id="1.10.1040.50">
    <property type="match status" value="1"/>
</dbReference>